<dbReference type="InterPro" id="IPR026444">
    <property type="entry name" value="Secre_tail"/>
</dbReference>
<dbReference type="RefSeq" id="WP_345767655.1">
    <property type="nucleotide sequence ID" value="NZ_CP154834.1"/>
</dbReference>
<protein>
    <submittedName>
        <fullName evidence="3">T9SS type A sorting domain-containing protein</fullName>
    </submittedName>
</protein>
<dbReference type="AlphaFoldDB" id="A0AAU6WUE8"/>
<reference evidence="3 4" key="1">
    <citation type="submission" date="2024-04" db="EMBL/GenBank/DDBJ databases">
        <title>Genome sequencing and assembly of rice foliar adapted Chryseobacterium endophyticum OsEnb-ALM-A6.</title>
        <authorList>
            <person name="Kumar S."/>
            <person name="Javed M."/>
            <person name="Chouhan V."/>
            <person name="Charishma K."/>
            <person name="Patel A."/>
            <person name="Kumar M."/>
            <person name="Sahu K.P."/>
            <person name="Kumar A."/>
        </authorList>
    </citation>
    <scope>NUCLEOTIDE SEQUENCE [LARGE SCALE GENOMIC DNA]</scope>
    <source>
        <strain evidence="3 4">OsEnb-ALM-A6</strain>
    </source>
</reference>
<dbReference type="Proteomes" id="UP001463665">
    <property type="component" value="Chromosome"/>
</dbReference>
<evidence type="ECO:0000313" key="3">
    <source>
        <dbReference type="EMBL" id="XAO76238.1"/>
    </source>
</evidence>
<dbReference type="EMBL" id="CP154834">
    <property type="protein sequence ID" value="XAO76238.1"/>
    <property type="molecule type" value="Genomic_DNA"/>
</dbReference>
<organism evidence="3 4">
    <name type="scientific">Chryseobacterium endophyticum</name>
    <dbReference type="NCBI Taxonomy" id="1854762"/>
    <lineage>
        <taxon>Bacteria</taxon>
        <taxon>Pseudomonadati</taxon>
        <taxon>Bacteroidota</taxon>
        <taxon>Flavobacteriia</taxon>
        <taxon>Flavobacteriales</taxon>
        <taxon>Weeksellaceae</taxon>
        <taxon>Chryseobacterium group</taxon>
        <taxon>Chryseobacterium</taxon>
    </lineage>
</organism>
<dbReference type="Pfam" id="PF18962">
    <property type="entry name" value="Por_Secre_tail"/>
    <property type="match status" value="1"/>
</dbReference>
<sequence>MKTKLFFATMLALGIQQTVLSQTDPNGYTTVNMSMGSGYQNRVFFDLSANSIVSQPANTWDIAFYRNSSMSFGTRINDAQNIEVYQASNNPNDWNSITTNSVAGYGSPLYNPDNTTTIQKGAFELGTATYGWGEYNPGNHHIEGKVIFILKYASTNTYYKFMIDDYFGGYTFKYAKWNTATSSWDATTSKTIANGTDDAYFNYFSFATGDKVNGLEPSKANWDFMFTRYWTDYPYTDPNTGQPATMKYRMAGVIQNTNITVAKVQPETQATATSSVPASTAFSNNITAIGHSWKPTQGVYNDVVYYIKQGSEYYRMYFISNEGSSTGNMYFKYKNITSTLGTTDIAAKKASFGIYPNPTTADKQVTVLFDVKEKANSKGQVEVYDLSGKRVYSAELTNQTGFYKQDLNLSHLSSGSYLVKITFGGKTETKKLIVK</sequence>
<dbReference type="NCBIfam" id="TIGR04183">
    <property type="entry name" value="Por_Secre_tail"/>
    <property type="match status" value="1"/>
</dbReference>
<feature type="domain" description="Secretion system C-terminal sorting" evidence="2">
    <location>
        <begin position="354"/>
        <end position="434"/>
    </location>
</feature>
<evidence type="ECO:0000313" key="4">
    <source>
        <dbReference type="Proteomes" id="UP001463665"/>
    </source>
</evidence>
<proteinExistence type="predicted"/>
<gene>
    <name evidence="3" type="ORF">AAFP95_10935</name>
</gene>
<keyword evidence="1" id="KW-0732">Signal</keyword>
<evidence type="ECO:0000256" key="1">
    <source>
        <dbReference type="ARBA" id="ARBA00022729"/>
    </source>
</evidence>
<accession>A0AAU6WUE8</accession>
<name>A0AAU6WUE8_9FLAO</name>
<keyword evidence="4" id="KW-1185">Reference proteome</keyword>
<evidence type="ECO:0000259" key="2">
    <source>
        <dbReference type="Pfam" id="PF18962"/>
    </source>
</evidence>